<sequence>MSEQPYLGIALLALLAEEGARKCALKKCWVSRLLQPAAAREGARKGALNKCWVSRLLQPAAAKPSGMSEQPYLGIALLDSSRRKGLDNALKKCWVSRLLQMAAARRSQTTRSGPKKMLGLTSSANGRGSQIANYAVGTKQMLVITSSAAGCGSQIAKYAVVRSTGRPGNLGDPRRRWLDRSPPPHLSDEASTATPTIAPSNQLTETLEDLHALDDNATIETRRCQLRNVIQSTALDVLGRARR</sequence>
<evidence type="ECO:0000313" key="4">
    <source>
        <dbReference type="WBParaSite" id="SSLN_0000186101-mRNA-1"/>
    </source>
</evidence>
<reference evidence="4" key="1">
    <citation type="submission" date="2016-06" db="UniProtKB">
        <authorList>
            <consortium name="WormBaseParasite"/>
        </authorList>
    </citation>
    <scope>IDENTIFICATION</scope>
</reference>
<dbReference type="AlphaFoldDB" id="A0A183SC46"/>
<name>A0A183SC46_SCHSO</name>
<evidence type="ECO:0000313" key="3">
    <source>
        <dbReference type="Proteomes" id="UP000275846"/>
    </source>
</evidence>
<reference evidence="2 3" key="2">
    <citation type="submission" date="2018-11" db="EMBL/GenBank/DDBJ databases">
        <authorList>
            <consortium name="Pathogen Informatics"/>
        </authorList>
    </citation>
    <scope>NUCLEOTIDE SEQUENCE [LARGE SCALE GENOMIC DNA]</scope>
    <source>
        <strain evidence="2 3">NST_G2</strain>
    </source>
</reference>
<dbReference type="Proteomes" id="UP000275846">
    <property type="component" value="Unassembled WGS sequence"/>
</dbReference>
<gene>
    <name evidence="2" type="ORF">SSLN_LOCUS1794</name>
</gene>
<accession>A0A183SC46</accession>
<proteinExistence type="predicted"/>
<protein>
    <submittedName>
        <fullName evidence="2 4">Uncharacterized protein</fullName>
    </submittedName>
</protein>
<dbReference type="WBParaSite" id="SSLN_0000186101-mRNA-1">
    <property type="protein sequence ID" value="SSLN_0000186101-mRNA-1"/>
    <property type="gene ID" value="SSLN_0000186101"/>
</dbReference>
<evidence type="ECO:0000256" key="1">
    <source>
        <dbReference type="SAM" id="MobiDB-lite"/>
    </source>
</evidence>
<organism evidence="4">
    <name type="scientific">Schistocephalus solidus</name>
    <name type="common">Tapeworm</name>
    <dbReference type="NCBI Taxonomy" id="70667"/>
    <lineage>
        <taxon>Eukaryota</taxon>
        <taxon>Metazoa</taxon>
        <taxon>Spiralia</taxon>
        <taxon>Lophotrochozoa</taxon>
        <taxon>Platyhelminthes</taxon>
        <taxon>Cestoda</taxon>
        <taxon>Eucestoda</taxon>
        <taxon>Diphyllobothriidea</taxon>
        <taxon>Diphyllobothriidae</taxon>
        <taxon>Schistocephalus</taxon>
    </lineage>
</organism>
<feature type="region of interest" description="Disordered" evidence="1">
    <location>
        <begin position="165"/>
        <end position="196"/>
    </location>
</feature>
<dbReference type="EMBL" id="UYSU01007133">
    <property type="protein sequence ID" value="VDL88179.1"/>
    <property type="molecule type" value="Genomic_DNA"/>
</dbReference>
<evidence type="ECO:0000313" key="2">
    <source>
        <dbReference type="EMBL" id="VDL88179.1"/>
    </source>
</evidence>
<keyword evidence="3" id="KW-1185">Reference proteome</keyword>